<dbReference type="AlphaFoldDB" id="A0AAU9EFP1"/>
<dbReference type="InterPro" id="IPR014748">
    <property type="entry name" value="Enoyl-CoA_hydra_C"/>
</dbReference>
<sequence>MSDKLEARGYDRLLFEQRDAVLKVIINLPEKNNAINLEVRPELIDVFDKLQDDSSVKTVILTGAGNNFSFGGDLRSMEGIPGSMAAYDRMKYGQRLIKAMVDLPKPIIASVQGVAAGAAVSLVLASDLVIAAEQAKFVFAFIKVGLTPDWGQYFFLPLRVGMARSKQFMMEGGMISAKEAFDMGMINRIAPDAELDEQAWAWAQKLSKGATKAMSMVKAAMNCWPMNLSSYLDLEAGLQAIALTSGDHKEGREAFLEKRKPEFKGE</sequence>
<dbReference type="PANTHER" id="PTHR43459:SF1">
    <property type="entry name" value="EG:BACN32G11.4 PROTEIN"/>
    <property type="match status" value="1"/>
</dbReference>
<dbReference type="KEGG" id="dmp:FAK_18610"/>
<comment type="similarity">
    <text evidence="1 2">Belongs to the enoyl-CoA hydratase/isomerase family.</text>
</comment>
<dbReference type="PANTHER" id="PTHR43459">
    <property type="entry name" value="ENOYL-COA HYDRATASE"/>
    <property type="match status" value="1"/>
</dbReference>
<dbReference type="CDD" id="cd06558">
    <property type="entry name" value="crotonase-like"/>
    <property type="match status" value="1"/>
</dbReference>
<evidence type="ECO:0000313" key="3">
    <source>
        <dbReference type="EMBL" id="BEQ14795.1"/>
    </source>
</evidence>
<proteinExistence type="inferred from homology"/>
<dbReference type="Gene3D" id="3.90.226.10">
    <property type="entry name" value="2-enoyl-CoA Hydratase, Chain A, domain 1"/>
    <property type="match status" value="1"/>
</dbReference>
<dbReference type="Proteomes" id="UP001366166">
    <property type="component" value="Chromosome"/>
</dbReference>
<dbReference type="InterPro" id="IPR018376">
    <property type="entry name" value="Enoyl-CoA_hyd/isom_CS"/>
</dbReference>
<dbReference type="InterPro" id="IPR001753">
    <property type="entry name" value="Enoyl-CoA_hydra/iso"/>
</dbReference>
<dbReference type="Gene3D" id="1.10.12.10">
    <property type="entry name" value="Lyase 2-enoyl-coa Hydratase, Chain A, domain 2"/>
    <property type="match status" value="1"/>
</dbReference>
<dbReference type="RefSeq" id="WP_338606470.1">
    <property type="nucleotide sequence ID" value="NZ_AP028679.1"/>
</dbReference>
<reference evidence="4" key="1">
    <citation type="journal article" date="2023" name="Arch. Microbiol.">
        <title>Desulfoferula mesophilus gen. nov. sp. nov., a mesophilic sulfate-reducing bacterium isolated from a brackish lake sediment.</title>
        <authorList>
            <person name="Watanabe T."/>
            <person name="Yabe T."/>
            <person name="Tsuji J.M."/>
            <person name="Fukui M."/>
        </authorList>
    </citation>
    <scope>NUCLEOTIDE SEQUENCE [LARGE SCALE GENOMIC DNA]</scope>
    <source>
        <strain evidence="4">12FAK</strain>
    </source>
</reference>
<dbReference type="GO" id="GO:0003824">
    <property type="term" value="F:catalytic activity"/>
    <property type="evidence" value="ECO:0007669"/>
    <property type="project" value="InterPro"/>
</dbReference>
<dbReference type="InterPro" id="IPR029045">
    <property type="entry name" value="ClpP/crotonase-like_dom_sf"/>
</dbReference>
<dbReference type="SUPFAM" id="SSF52096">
    <property type="entry name" value="ClpP/crotonase"/>
    <property type="match status" value="1"/>
</dbReference>
<dbReference type="Pfam" id="PF00378">
    <property type="entry name" value="ECH_1"/>
    <property type="match status" value="1"/>
</dbReference>
<dbReference type="EMBL" id="AP028679">
    <property type="protein sequence ID" value="BEQ14795.1"/>
    <property type="molecule type" value="Genomic_DNA"/>
</dbReference>
<accession>A0AAU9EFP1</accession>
<evidence type="ECO:0000256" key="1">
    <source>
        <dbReference type="ARBA" id="ARBA00005254"/>
    </source>
</evidence>
<gene>
    <name evidence="3" type="ORF">FAK_18610</name>
</gene>
<organism evidence="3 4">
    <name type="scientific">Desulfoferula mesophila</name>
    <dbReference type="NCBI Taxonomy" id="3058419"/>
    <lineage>
        <taxon>Bacteria</taxon>
        <taxon>Pseudomonadati</taxon>
        <taxon>Thermodesulfobacteriota</taxon>
        <taxon>Desulfarculia</taxon>
        <taxon>Desulfarculales</taxon>
        <taxon>Desulfarculaceae</taxon>
        <taxon>Desulfoferula</taxon>
    </lineage>
</organism>
<evidence type="ECO:0000256" key="2">
    <source>
        <dbReference type="RuleBase" id="RU003707"/>
    </source>
</evidence>
<name>A0AAU9EFP1_9BACT</name>
<protein>
    <submittedName>
        <fullName evidence="3">Enoyl-CoA hydratase</fullName>
    </submittedName>
</protein>
<evidence type="ECO:0000313" key="4">
    <source>
        <dbReference type="Proteomes" id="UP001366166"/>
    </source>
</evidence>
<keyword evidence="4" id="KW-1185">Reference proteome</keyword>
<dbReference type="PROSITE" id="PS00166">
    <property type="entry name" value="ENOYL_COA_HYDRATASE"/>
    <property type="match status" value="1"/>
</dbReference>